<feature type="domain" description="Peptidase A2" evidence="9">
    <location>
        <begin position="45"/>
        <end position="117"/>
    </location>
</feature>
<dbReference type="CDD" id="cd06094">
    <property type="entry name" value="RP_Saci_like"/>
    <property type="match status" value="1"/>
</dbReference>
<dbReference type="PROSITE" id="PS50175">
    <property type="entry name" value="ASP_PROT_RETROV"/>
    <property type="match status" value="1"/>
</dbReference>
<feature type="domain" description="Reverse transcriptase" evidence="10">
    <location>
        <begin position="220"/>
        <end position="397"/>
    </location>
</feature>
<dbReference type="InterPro" id="IPR000477">
    <property type="entry name" value="RT_dom"/>
</dbReference>
<dbReference type="PANTHER" id="PTHR37984:SF5">
    <property type="entry name" value="PROTEIN NYNRIN-LIKE"/>
    <property type="match status" value="1"/>
</dbReference>
<evidence type="ECO:0000256" key="3">
    <source>
        <dbReference type="ARBA" id="ARBA00022695"/>
    </source>
</evidence>
<keyword evidence="6" id="KW-0378">Hydrolase</keyword>
<feature type="non-terminal residue" evidence="11">
    <location>
        <position position="430"/>
    </location>
</feature>
<dbReference type="GO" id="GO:0004519">
    <property type="term" value="F:endonuclease activity"/>
    <property type="evidence" value="ECO:0007669"/>
    <property type="project" value="UniProtKB-KW"/>
</dbReference>
<dbReference type="GO" id="GO:0003964">
    <property type="term" value="F:RNA-directed DNA polymerase activity"/>
    <property type="evidence" value="ECO:0007669"/>
    <property type="project" value="UniProtKB-KW"/>
</dbReference>
<keyword evidence="1" id="KW-0645">Protease</keyword>
<dbReference type="InterPro" id="IPR001995">
    <property type="entry name" value="Peptidase_A2_cat"/>
</dbReference>
<gene>
    <name evidence="11" type="ORF">RF55_16894</name>
</gene>
<keyword evidence="4" id="KW-0540">Nuclease</keyword>
<evidence type="ECO:0000256" key="1">
    <source>
        <dbReference type="ARBA" id="ARBA00022670"/>
    </source>
</evidence>
<evidence type="ECO:0000259" key="9">
    <source>
        <dbReference type="PROSITE" id="PS50175"/>
    </source>
</evidence>
<dbReference type="InterPro" id="IPR001969">
    <property type="entry name" value="Aspartic_peptidase_AS"/>
</dbReference>
<evidence type="ECO:0000256" key="8">
    <source>
        <dbReference type="SAM" id="Phobius"/>
    </source>
</evidence>
<evidence type="ECO:0000256" key="5">
    <source>
        <dbReference type="ARBA" id="ARBA00022759"/>
    </source>
</evidence>
<dbReference type="InterPro" id="IPR043128">
    <property type="entry name" value="Rev_trsase/Diguanyl_cyclase"/>
</dbReference>
<accession>A0A0J7K3M4</accession>
<proteinExistence type="predicted"/>
<evidence type="ECO:0000256" key="4">
    <source>
        <dbReference type="ARBA" id="ARBA00022722"/>
    </source>
</evidence>
<dbReference type="SUPFAM" id="SSF50630">
    <property type="entry name" value="Acid proteases"/>
    <property type="match status" value="1"/>
</dbReference>
<dbReference type="PaxDb" id="67767-A0A0J7K3M4"/>
<dbReference type="STRING" id="67767.A0A0J7K3M4"/>
<dbReference type="Pfam" id="PF00078">
    <property type="entry name" value="RVT_1"/>
    <property type="match status" value="1"/>
</dbReference>
<keyword evidence="3" id="KW-0548">Nucleotidyltransferase</keyword>
<dbReference type="Gene3D" id="2.40.70.10">
    <property type="entry name" value="Acid Proteases"/>
    <property type="match status" value="1"/>
</dbReference>
<keyword evidence="7" id="KW-0695">RNA-directed DNA polymerase</keyword>
<evidence type="ECO:0000259" key="10">
    <source>
        <dbReference type="PROSITE" id="PS50878"/>
    </source>
</evidence>
<keyword evidence="5" id="KW-0255">Endonuclease</keyword>
<organism evidence="11 12">
    <name type="scientific">Lasius niger</name>
    <name type="common">Black garden ant</name>
    <dbReference type="NCBI Taxonomy" id="67767"/>
    <lineage>
        <taxon>Eukaryota</taxon>
        <taxon>Metazoa</taxon>
        <taxon>Ecdysozoa</taxon>
        <taxon>Arthropoda</taxon>
        <taxon>Hexapoda</taxon>
        <taxon>Insecta</taxon>
        <taxon>Pterygota</taxon>
        <taxon>Neoptera</taxon>
        <taxon>Endopterygota</taxon>
        <taxon>Hymenoptera</taxon>
        <taxon>Apocrita</taxon>
        <taxon>Aculeata</taxon>
        <taxon>Formicoidea</taxon>
        <taxon>Formicidae</taxon>
        <taxon>Formicinae</taxon>
        <taxon>Lasius</taxon>
        <taxon>Lasius</taxon>
    </lineage>
</organism>
<name>A0A0J7K3M4_LASNI</name>
<protein>
    <submittedName>
        <fullName evidence="11">Gag-pol polyprotein</fullName>
    </submittedName>
</protein>
<sequence>MPRMVRDVRNLEKTKKLDQPFRLETVGKGQQISNRLHVRDRISGQMFLVDTGADISLVPADSRIKGKPSELKLFAANNMRIDTFGESFRELDLGVRRQIRWNFCIAAVPYAIIGADLLACYGLLVDLKQQRLVDNNTKLYSRAIRKPAPIHSINAVDPCSKFFKILAEFPQITGALPLTPPADRDVFHHIMTTGPPVAERARRLAPDKLKAAKAEFRALVEAGICRPSRSPWASPIHLVLKKDGTWRVCGDYRRLNAITIPDKYPTPHLHDCSVNLYGKTVFSSLDLHKAYNQIPMAPEDIEKTAVITPFGLFEYLFMTFGLRNASHSFQRYINRTLGDLEFVFIYIDDILVASSSLDEHIEHLRVVFHRLKEFHLRLNVAKCVLGAPELEFLGYIVNGKGIRPTSSRVKSISDFPRPKTISDLRRFLGM</sequence>
<dbReference type="CDD" id="cd01647">
    <property type="entry name" value="RT_LTR"/>
    <property type="match status" value="1"/>
</dbReference>
<dbReference type="PROSITE" id="PS00141">
    <property type="entry name" value="ASP_PROTEASE"/>
    <property type="match status" value="1"/>
</dbReference>
<evidence type="ECO:0000256" key="6">
    <source>
        <dbReference type="ARBA" id="ARBA00022801"/>
    </source>
</evidence>
<dbReference type="InterPro" id="IPR050951">
    <property type="entry name" value="Retrovirus_Pol_polyprotein"/>
</dbReference>
<dbReference type="GO" id="GO:0006508">
    <property type="term" value="P:proteolysis"/>
    <property type="evidence" value="ECO:0007669"/>
    <property type="project" value="UniProtKB-KW"/>
</dbReference>
<dbReference type="PANTHER" id="PTHR37984">
    <property type="entry name" value="PROTEIN CBG26694"/>
    <property type="match status" value="1"/>
</dbReference>
<dbReference type="FunFam" id="3.10.10.10:FF:000007">
    <property type="entry name" value="Retrovirus-related Pol polyprotein from transposon 17.6-like Protein"/>
    <property type="match status" value="1"/>
</dbReference>
<keyword evidence="2" id="KW-0808">Transferase</keyword>
<dbReference type="GO" id="GO:0004190">
    <property type="term" value="F:aspartic-type endopeptidase activity"/>
    <property type="evidence" value="ECO:0007669"/>
    <property type="project" value="InterPro"/>
</dbReference>
<keyword evidence="8" id="KW-0812">Transmembrane</keyword>
<dbReference type="Gene3D" id="3.10.10.10">
    <property type="entry name" value="HIV Type 1 Reverse Transcriptase, subunit A, domain 1"/>
    <property type="match status" value="1"/>
</dbReference>
<dbReference type="InterPro" id="IPR021109">
    <property type="entry name" value="Peptidase_aspartic_dom_sf"/>
</dbReference>
<evidence type="ECO:0000256" key="2">
    <source>
        <dbReference type="ARBA" id="ARBA00022679"/>
    </source>
</evidence>
<dbReference type="Gene3D" id="3.30.70.270">
    <property type="match status" value="1"/>
</dbReference>
<dbReference type="Proteomes" id="UP000036403">
    <property type="component" value="Unassembled WGS sequence"/>
</dbReference>
<dbReference type="EMBL" id="LBMM01015136">
    <property type="protein sequence ID" value="KMQ84914.1"/>
    <property type="molecule type" value="Genomic_DNA"/>
</dbReference>
<dbReference type="SUPFAM" id="SSF56672">
    <property type="entry name" value="DNA/RNA polymerases"/>
    <property type="match status" value="1"/>
</dbReference>
<dbReference type="PROSITE" id="PS50878">
    <property type="entry name" value="RT_POL"/>
    <property type="match status" value="1"/>
</dbReference>
<feature type="transmembrane region" description="Helical" evidence="8">
    <location>
        <begin position="103"/>
        <end position="124"/>
    </location>
</feature>
<dbReference type="InterPro" id="IPR043502">
    <property type="entry name" value="DNA/RNA_pol_sf"/>
</dbReference>
<dbReference type="OrthoDB" id="8033893at2759"/>
<keyword evidence="8" id="KW-1133">Transmembrane helix</keyword>
<dbReference type="AlphaFoldDB" id="A0A0J7K3M4"/>
<keyword evidence="8" id="KW-0472">Membrane</keyword>
<keyword evidence="12" id="KW-1185">Reference proteome</keyword>
<comment type="caution">
    <text evidence="11">The sequence shown here is derived from an EMBL/GenBank/DDBJ whole genome shotgun (WGS) entry which is preliminary data.</text>
</comment>
<dbReference type="InterPro" id="IPR034132">
    <property type="entry name" value="RP_Saci-like"/>
</dbReference>
<reference evidence="11 12" key="1">
    <citation type="submission" date="2015-04" db="EMBL/GenBank/DDBJ databases">
        <title>Lasius niger genome sequencing.</title>
        <authorList>
            <person name="Konorov E.A."/>
            <person name="Nikitin M.A."/>
            <person name="Kirill M.V."/>
            <person name="Chang P."/>
        </authorList>
    </citation>
    <scope>NUCLEOTIDE SEQUENCE [LARGE SCALE GENOMIC DNA]</scope>
    <source>
        <tissue evidence="11">Whole</tissue>
    </source>
</reference>
<evidence type="ECO:0000313" key="11">
    <source>
        <dbReference type="EMBL" id="KMQ84914.1"/>
    </source>
</evidence>
<evidence type="ECO:0000313" key="12">
    <source>
        <dbReference type="Proteomes" id="UP000036403"/>
    </source>
</evidence>
<evidence type="ECO:0000256" key="7">
    <source>
        <dbReference type="ARBA" id="ARBA00022918"/>
    </source>
</evidence>